<evidence type="ECO:0000313" key="2">
    <source>
        <dbReference type="Proteomes" id="UP000653305"/>
    </source>
</evidence>
<name>A0A830CN27_9LAMI</name>
<reference evidence="1" key="1">
    <citation type="submission" date="2020-07" db="EMBL/GenBank/DDBJ databases">
        <title>Ethylene signaling mediates host invasion by parasitic plants.</title>
        <authorList>
            <person name="Yoshida S."/>
        </authorList>
    </citation>
    <scope>NUCLEOTIDE SEQUENCE</scope>
    <source>
        <strain evidence="1">Okayama</strain>
    </source>
</reference>
<protein>
    <submittedName>
        <fullName evidence="1">Pentatricopeptide repeat-containing protein at1g62670 mitochondrial</fullName>
    </submittedName>
</protein>
<dbReference type="EMBL" id="BMAC01000405">
    <property type="protein sequence ID" value="GFP95771.1"/>
    <property type="molecule type" value="Genomic_DNA"/>
</dbReference>
<keyword evidence="2" id="KW-1185">Reference proteome</keyword>
<evidence type="ECO:0000313" key="1">
    <source>
        <dbReference type="EMBL" id="GFP95771.1"/>
    </source>
</evidence>
<proteinExistence type="predicted"/>
<comment type="caution">
    <text evidence="1">The sequence shown here is derived from an EMBL/GenBank/DDBJ whole genome shotgun (WGS) entry which is preliminary data.</text>
</comment>
<organism evidence="1 2">
    <name type="scientific">Phtheirospermum japonicum</name>
    <dbReference type="NCBI Taxonomy" id="374723"/>
    <lineage>
        <taxon>Eukaryota</taxon>
        <taxon>Viridiplantae</taxon>
        <taxon>Streptophyta</taxon>
        <taxon>Embryophyta</taxon>
        <taxon>Tracheophyta</taxon>
        <taxon>Spermatophyta</taxon>
        <taxon>Magnoliopsida</taxon>
        <taxon>eudicotyledons</taxon>
        <taxon>Gunneridae</taxon>
        <taxon>Pentapetalae</taxon>
        <taxon>asterids</taxon>
        <taxon>lamiids</taxon>
        <taxon>Lamiales</taxon>
        <taxon>Orobanchaceae</taxon>
        <taxon>Orobanchaceae incertae sedis</taxon>
        <taxon>Phtheirospermum</taxon>
    </lineage>
</organism>
<dbReference type="AlphaFoldDB" id="A0A830CN27"/>
<accession>A0A830CN27</accession>
<gene>
    <name evidence="1" type="ORF">PHJA_001721200</name>
</gene>
<sequence>MINQNITHFDVLHTIIALHHRKPNVCVKVFSTSFMWAIEIKLVTTSANIFHIVEGYNLLTSVVVESNQRLLCFVPPSLLHQIRPIPSSGRNPTPRARVNLEIHVSVKESLLRICGRKDSRLKGSFEACVLYAHTMFTPASMNTLTSGLTSFDQFLTGLTAKTVYRCDRTGSMAGSQSNRLNLPVRSDF</sequence>
<dbReference type="Proteomes" id="UP000653305">
    <property type="component" value="Unassembled WGS sequence"/>
</dbReference>